<evidence type="ECO:0000256" key="9">
    <source>
        <dbReference type="SAM" id="MobiDB-lite"/>
    </source>
</evidence>
<keyword evidence="8" id="KW-0112">Calmodulin-binding</keyword>
<comment type="similarity">
    <text evidence="2 8">Belongs to the MLO family.</text>
</comment>
<evidence type="ECO:0000256" key="3">
    <source>
        <dbReference type="ARBA" id="ARBA00022692"/>
    </source>
</evidence>
<dbReference type="RefSeq" id="XP_010922536.1">
    <property type="nucleotide sequence ID" value="XM_010924234.3"/>
</dbReference>
<dbReference type="OrthoDB" id="1388414at2759"/>
<keyword evidence="4 8" id="KW-0611">Plant defense</keyword>
<dbReference type="Proteomes" id="UP000504607">
    <property type="component" value="Chromosome 5"/>
</dbReference>
<dbReference type="PANTHER" id="PTHR31942:SF89">
    <property type="entry name" value="MLO-LIKE PROTEIN 3"/>
    <property type="match status" value="1"/>
</dbReference>
<protein>
    <recommendedName>
        <fullName evidence="8">MLO-like protein</fullName>
    </recommendedName>
</protein>
<feature type="compositionally biased region" description="Polar residues" evidence="9">
    <location>
        <begin position="430"/>
        <end position="449"/>
    </location>
</feature>
<feature type="transmembrane region" description="Helical" evidence="10">
    <location>
        <begin position="59"/>
        <end position="79"/>
    </location>
</feature>
<evidence type="ECO:0000313" key="12">
    <source>
        <dbReference type="RefSeq" id="XP_010922536.1"/>
    </source>
</evidence>
<comment type="domain">
    <text evidence="8">The C-terminus contains a calmodulin-binding domain, which binds calmodulin in a calcium-dependent fashion.</text>
</comment>
<dbReference type="GeneID" id="105045820"/>
<feature type="transmembrane region" description="Helical" evidence="10">
    <location>
        <begin position="123"/>
        <end position="144"/>
    </location>
</feature>
<keyword evidence="7 8" id="KW-0568">Pathogenesis-related protein</keyword>
<evidence type="ECO:0000256" key="6">
    <source>
        <dbReference type="ARBA" id="ARBA00023136"/>
    </source>
</evidence>
<dbReference type="GO" id="GO:0016020">
    <property type="term" value="C:membrane"/>
    <property type="evidence" value="ECO:0007669"/>
    <property type="project" value="UniProtKB-SubCell"/>
</dbReference>
<keyword evidence="11" id="KW-1185">Reference proteome</keyword>
<evidence type="ECO:0000256" key="1">
    <source>
        <dbReference type="ARBA" id="ARBA00004141"/>
    </source>
</evidence>
<organism evidence="11 12">
    <name type="scientific">Elaeis guineensis var. tenera</name>
    <name type="common">Oil palm</name>
    <dbReference type="NCBI Taxonomy" id="51953"/>
    <lineage>
        <taxon>Eukaryota</taxon>
        <taxon>Viridiplantae</taxon>
        <taxon>Streptophyta</taxon>
        <taxon>Embryophyta</taxon>
        <taxon>Tracheophyta</taxon>
        <taxon>Spermatophyta</taxon>
        <taxon>Magnoliopsida</taxon>
        <taxon>Liliopsida</taxon>
        <taxon>Arecaceae</taxon>
        <taxon>Arecoideae</taxon>
        <taxon>Cocoseae</taxon>
        <taxon>Elaeidinae</taxon>
        <taxon>Elaeis</taxon>
    </lineage>
</organism>
<evidence type="ECO:0000256" key="4">
    <source>
        <dbReference type="ARBA" id="ARBA00022821"/>
    </source>
</evidence>
<name>A0A6I9RFN8_ELAGV</name>
<feature type="region of interest" description="Disordered" evidence="9">
    <location>
        <begin position="423"/>
        <end position="449"/>
    </location>
</feature>
<accession>A0A6I9RFN8</accession>
<dbReference type="GO" id="GO:0006952">
    <property type="term" value="P:defense response"/>
    <property type="evidence" value="ECO:0007669"/>
    <property type="project" value="UniProtKB-KW"/>
</dbReference>
<reference evidence="12" key="1">
    <citation type="submission" date="2025-08" db="UniProtKB">
        <authorList>
            <consortium name="RefSeq"/>
        </authorList>
    </citation>
    <scope>IDENTIFICATION</scope>
</reference>
<evidence type="ECO:0000256" key="5">
    <source>
        <dbReference type="ARBA" id="ARBA00022989"/>
    </source>
</evidence>
<dbReference type="GO" id="GO:0005516">
    <property type="term" value="F:calmodulin binding"/>
    <property type="evidence" value="ECO:0007669"/>
    <property type="project" value="UniProtKB-KW"/>
</dbReference>
<dbReference type="InParanoid" id="A0A6I9RFN8"/>
<evidence type="ECO:0000256" key="8">
    <source>
        <dbReference type="RuleBase" id="RU280816"/>
    </source>
</evidence>
<dbReference type="Pfam" id="PF03094">
    <property type="entry name" value="Mlo"/>
    <property type="match status" value="2"/>
</dbReference>
<dbReference type="KEGG" id="egu:105045820"/>
<feature type="transmembrane region" description="Helical" evidence="10">
    <location>
        <begin position="274"/>
        <end position="297"/>
    </location>
</feature>
<evidence type="ECO:0000256" key="10">
    <source>
        <dbReference type="SAM" id="Phobius"/>
    </source>
</evidence>
<feature type="transmembrane region" description="Helical" evidence="10">
    <location>
        <begin position="12"/>
        <end position="38"/>
    </location>
</feature>
<dbReference type="AlphaFoldDB" id="A0A6I9RFN8"/>
<keyword evidence="3 8" id="KW-0812">Transmembrane</keyword>
<keyword evidence="6 8" id="KW-0472">Membrane</keyword>
<evidence type="ECO:0000313" key="11">
    <source>
        <dbReference type="Proteomes" id="UP000504607"/>
    </source>
</evidence>
<proteinExistence type="inferred from homology"/>
<comment type="function">
    <text evidence="8">May be involved in modulation of pathogen defense and leaf cell death.</text>
</comment>
<comment type="subcellular location">
    <subcellularLocation>
        <location evidence="1 8">Membrane</location>
        <topology evidence="1 8">Multi-pass membrane protein</topology>
    </subcellularLocation>
</comment>
<sequence length="449" mass="52631">MEFSLEHTPTWAAATLFFFTIFISYILKCSIDATGTWLKRRHKISLYDAIDKLKEELMILGLLSLILAVVQRPISYICIPTTAADFMLPCSKVHDNKTNSSSSGHCASQGMVSLVSQQGIHQLHIFIFVLAVVHVLCGVVTMVLGRAKMRRWKAWEKETATTAYQVANDPMRFRFTRETSFGRRHINLWTTTSVYTWARCFFRQFYDSVDKVDYLTLRNGFISAHFSRHKTFNFQKYIKRSLDDDFKTVIRISPFMWFLMVIFMLIDIHGWYSYFWLSFLPLVIVLSVGTKLHMIIMEMALQLDKQRTVIGAPPVQPNDDLFWFGKPRLVLLLLHLTFFQNAFEFTFFIWIWYEFGLKSCYHENLGITIARVTIAVVVQFLSSYMVLPMYALVSQMGSDFKRSLLEDRTRKVLRRWHEDVRRKRRKQHPCKNTASFHTQDSRISMQTTA</sequence>
<keyword evidence="5 8" id="KW-1133">Transmembrane helix</keyword>
<evidence type="ECO:0000256" key="7">
    <source>
        <dbReference type="ARBA" id="ARBA00023265"/>
    </source>
</evidence>
<evidence type="ECO:0000256" key="2">
    <source>
        <dbReference type="ARBA" id="ARBA00006574"/>
    </source>
</evidence>
<feature type="transmembrane region" description="Helical" evidence="10">
    <location>
        <begin position="329"/>
        <end position="353"/>
    </location>
</feature>
<gene>
    <name evidence="12" type="primary">LOC105045820</name>
    <name evidence="8" type="synonym">MLO</name>
</gene>
<dbReference type="PANTHER" id="PTHR31942">
    <property type="entry name" value="MLO-LIKE PROTEIN 1"/>
    <property type="match status" value="1"/>
</dbReference>
<dbReference type="InterPro" id="IPR004326">
    <property type="entry name" value="Mlo"/>
</dbReference>
<feature type="transmembrane region" description="Helical" evidence="10">
    <location>
        <begin position="249"/>
        <end position="268"/>
    </location>
</feature>
<feature type="transmembrane region" description="Helical" evidence="10">
    <location>
        <begin position="365"/>
        <end position="393"/>
    </location>
</feature>